<dbReference type="EMBL" id="JAEAOA010002243">
    <property type="protein sequence ID" value="KAK3605205.1"/>
    <property type="molecule type" value="Genomic_DNA"/>
</dbReference>
<dbReference type="InterPro" id="IPR013783">
    <property type="entry name" value="Ig-like_fold"/>
</dbReference>
<name>A0AAE0W9I1_9BIVA</name>
<reference evidence="3" key="1">
    <citation type="journal article" date="2021" name="Genome Biol. Evol.">
        <title>A High-Quality Reference Genome for a Parasitic Bivalve with Doubly Uniparental Inheritance (Bivalvia: Unionida).</title>
        <authorList>
            <person name="Smith C.H."/>
        </authorList>
    </citation>
    <scope>NUCLEOTIDE SEQUENCE</scope>
    <source>
        <strain evidence="3">CHS0354</strain>
    </source>
</reference>
<dbReference type="InterPro" id="IPR036179">
    <property type="entry name" value="Ig-like_dom_sf"/>
</dbReference>
<sequence>MNLWISQSFCLLLLRATFEMTEGIIWISKTRQVNMCKGKTAHMTWKYVQEPGEDIKQLQWLFNRTELIASISVRHGFNVELNYKGRVERSGDNGILLKNISTQDIGNYTLYPVRAWEESPNIQSVWLNVIDPAMRKECSCTKLPILTHWRSGRTLKIMAEGCKFQINSSFCCPKGPEIQYCAKNPQKFCVSILNTSNLHESAAQNTSQYKVVPQHGEVTENTVLYSKPLDHHWWNLIATLSVLLMNVLIIVLFLSSHWESDRIRICCKKGGRRSFE</sequence>
<keyword evidence="4" id="KW-1185">Reference proteome</keyword>
<feature type="signal peptide" evidence="2">
    <location>
        <begin position="1"/>
        <end position="23"/>
    </location>
</feature>
<feature type="chain" id="PRO_5042146608" evidence="2">
    <location>
        <begin position="24"/>
        <end position="276"/>
    </location>
</feature>
<feature type="transmembrane region" description="Helical" evidence="1">
    <location>
        <begin position="233"/>
        <end position="254"/>
    </location>
</feature>
<evidence type="ECO:0000313" key="4">
    <source>
        <dbReference type="Proteomes" id="UP001195483"/>
    </source>
</evidence>
<evidence type="ECO:0000313" key="3">
    <source>
        <dbReference type="EMBL" id="KAK3605205.1"/>
    </source>
</evidence>
<organism evidence="3 4">
    <name type="scientific">Potamilus streckersoni</name>
    <dbReference type="NCBI Taxonomy" id="2493646"/>
    <lineage>
        <taxon>Eukaryota</taxon>
        <taxon>Metazoa</taxon>
        <taxon>Spiralia</taxon>
        <taxon>Lophotrochozoa</taxon>
        <taxon>Mollusca</taxon>
        <taxon>Bivalvia</taxon>
        <taxon>Autobranchia</taxon>
        <taxon>Heteroconchia</taxon>
        <taxon>Palaeoheterodonta</taxon>
        <taxon>Unionida</taxon>
        <taxon>Unionoidea</taxon>
        <taxon>Unionidae</taxon>
        <taxon>Ambleminae</taxon>
        <taxon>Lampsilini</taxon>
        <taxon>Potamilus</taxon>
    </lineage>
</organism>
<keyword evidence="1" id="KW-1133">Transmembrane helix</keyword>
<protein>
    <submittedName>
        <fullName evidence="3">Uncharacterized protein</fullName>
    </submittedName>
</protein>
<evidence type="ECO:0000256" key="1">
    <source>
        <dbReference type="SAM" id="Phobius"/>
    </source>
</evidence>
<reference evidence="3" key="2">
    <citation type="journal article" date="2021" name="Genome Biol. Evol.">
        <title>Developing a high-quality reference genome for a parasitic bivalve with doubly uniparental inheritance (Bivalvia: Unionida).</title>
        <authorList>
            <person name="Smith C.H."/>
        </authorList>
    </citation>
    <scope>NUCLEOTIDE SEQUENCE</scope>
    <source>
        <strain evidence="3">CHS0354</strain>
        <tissue evidence="3">Mantle</tissue>
    </source>
</reference>
<comment type="caution">
    <text evidence="3">The sequence shown here is derived from an EMBL/GenBank/DDBJ whole genome shotgun (WGS) entry which is preliminary data.</text>
</comment>
<evidence type="ECO:0000256" key="2">
    <source>
        <dbReference type="SAM" id="SignalP"/>
    </source>
</evidence>
<keyword evidence="2" id="KW-0732">Signal</keyword>
<keyword evidence="1" id="KW-0472">Membrane</keyword>
<keyword evidence="1" id="KW-0812">Transmembrane</keyword>
<dbReference type="AlphaFoldDB" id="A0AAE0W9I1"/>
<dbReference type="SUPFAM" id="SSF48726">
    <property type="entry name" value="Immunoglobulin"/>
    <property type="match status" value="1"/>
</dbReference>
<gene>
    <name evidence="3" type="ORF">CHS0354_038641</name>
</gene>
<reference evidence="3" key="3">
    <citation type="submission" date="2023-05" db="EMBL/GenBank/DDBJ databases">
        <authorList>
            <person name="Smith C.H."/>
        </authorList>
    </citation>
    <scope>NUCLEOTIDE SEQUENCE</scope>
    <source>
        <strain evidence="3">CHS0354</strain>
        <tissue evidence="3">Mantle</tissue>
    </source>
</reference>
<dbReference type="Gene3D" id="2.60.40.10">
    <property type="entry name" value="Immunoglobulins"/>
    <property type="match status" value="1"/>
</dbReference>
<accession>A0AAE0W9I1</accession>
<proteinExistence type="predicted"/>
<dbReference type="Proteomes" id="UP001195483">
    <property type="component" value="Unassembled WGS sequence"/>
</dbReference>